<gene>
    <name evidence="2" type="ORF">ALC57_16858</name>
</gene>
<reference evidence="2 3" key="1">
    <citation type="submission" date="2015-09" db="EMBL/GenBank/DDBJ databases">
        <title>Trachymyrmex cornetzi WGS genome.</title>
        <authorList>
            <person name="Nygaard S."/>
            <person name="Hu H."/>
            <person name="Boomsma J."/>
            <person name="Zhang G."/>
        </authorList>
    </citation>
    <scope>NUCLEOTIDE SEQUENCE [LARGE SCALE GENOMIC DNA]</scope>
    <source>
        <strain evidence="2">Tcor2-1</strain>
        <tissue evidence="2">Whole body</tissue>
    </source>
</reference>
<keyword evidence="3" id="KW-1185">Reference proteome</keyword>
<dbReference type="AlphaFoldDB" id="A0A151IU90"/>
<evidence type="ECO:0000313" key="3">
    <source>
        <dbReference type="Proteomes" id="UP000078492"/>
    </source>
</evidence>
<name>A0A151IU90_9HYME</name>
<protein>
    <submittedName>
        <fullName evidence="2">Uncharacterized protein</fullName>
    </submittedName>
</protein>
<proteinExistence type="predicted"/>
<accession>A0A151IU90</accession>
<organism evidence="2 3">
    <name type="scientific">Trachymyrmex cornetzi</name>
    <dbReference type="NCBI Taxonomy" id="471704"/>
    <lineage>
        <taxon>Eukaryota</taxon>
        <taxon>Metazoa</taxon>
        <taxon>Ecdysozoa</taxon>
        <taxon>Arthropoda</taxon>
        <taxon>Hexapoda</taxon>
        <taxon>Insecta</taxon>
        <taxon>Pterygota</taxon>
        <taxon>Neoptera</taxon>
        <taxon>Endopterygota</taxon>
        <taxon>Hymenoptera</taxon>
        <taxon>Apocrita</taxon>
        <taxon>Aculeata</taxon>
        <taxon>Formicoidea</taxon>
        <taxon>Formicidae</taxon>
        <taxon>Myrmicinae</taxon>
        <taxon>Trachymyrmex</taxon>
    </lineage>
</organism>
<evidence type="ECO:0000256" key="1">
    <source>
        <dbReference type="SAM" id="MobiDB-lite"/>
    </source>
</evidence>
<dbReference type="Proteomes" id="UP000078492">
    <property type="component" value="Unassembled WGS sequence"/>
</dbReference>
<evidence type="ECO:0000313" key="2">
    <source>
        <dbReference type="EMBL" id="KYN11006.1"/>
    </source>
</evidence>
<sequence length="219" mass="24442">MFSFFYSASSHTFSKPRYISDILMRRCALTFTAYKFLDIGIVVGPTSHVEIVICDNRGNRIILPHVTRKAFIESRADVELLMQGLESEVVAAEVEMTPVLERAPSGSERNGSDADDARAHHKRNRSGAQKRRAKRDKEKAPEGQAPARAPTFPAVSSDGVKCPSLDNRQEPVPAVLPAFRTCNAGPRPTPRRWCDAIIANASMRYDSTRQRESRKRSTL</sequence>
<dbReference type="EMBL" id="KQ980965">
    <property type="protein sequence ID" value="KYN11006.1"/>
    <property type="molecule type" value="Genomic_DNA"/>
</dbReference>
<feature type="region of interest" description="Disordered" evidence="1">
    <location>
        <begin position="98"/>
        <end position="158"/>
    </location>
</feature>
<feature type="compositionally biased region" description="Basic residues" evidence="1">
    <location>
        <begin position="119"/>
        <end position="134"/>
    </location>
</feature>